<feature type="compositionally biased region" description="Low complexity" evidence="1">
    <location>
        <begin position="43"/>
        <end position="57"/>
    </location>
</feature>
<sequence>MSDLPAGPGGQEGAWPLRGLFLERPEAPGTHPEGAAGGRRAEQAAAAPLKPSLAPQPRAAPHGACAGFSTEIPGRDPASASGAAENQGLKGKEQRA</sequence>
<reference evidence="2" key="1">
    <citation type="submission" date="2023-04" db="EMBL/GenBank/DDBJ databases">
        <authorList>
            <consortium name="ELIXIR-Norway"/>
        </authorList>
    </citation>
    <scope>NUCLEOTIDE SEQUENCE [LARGE SCALE GENOMIC DNA]</scope>
</reference>
<dbReference type="EMBL" id="OX459945">
    <property type="protein sequence ID" value="CAI9179926.1"/>
    <property type="molecule type" value="Genomic_DNA"/>
</dbReference>
<dbReference type="Proteomes" id="UP001176941">
    <property type="component" value="Chromosome 9"/>
</dbReference>
<keyword evidence="3" id="KW-1185">Reference proteome</keyword>
<organism evidence="2 3">
    <name type="scientific">Rangifer tarandus platyrhynchus</name>
    <name type="common">Svalbard reindeer</name>
    <dbReference type="NCBI Taxonomy" id="3082113"/>
    <lineage>
        <taxon>Eukaryota</taxon>
        <taxon>Metazoa</taxon>
        <taxon>Chordata</taxon>
        <taxon>Craniata</taxon>
        <taxon>Vertebrata</taxon>
        <taxon>Euteleostomi</taxon>
        <taxon>Mammalia</taxon>
        <taxon>Eutheria</taxon>
        <taxon>Laurasiatheria</taxon>
        <taxon>Artiodactyla</taxon>
        <taxon>Ruminantia</taxon>
        <taxon>Pecora</taxon>
        <taxon>Cervidae</taxon>
        <taxon>Odocoileinae</taxon>
        <taxon>Rangifer</taxon>
    </lineage>
</organism>
<gene>
    <name evidence="2" type="ORF">MRATA1EN1_LOCUS28888</name>
</gene>
<accession>A0ABN9A6B2</accession>
<proteinExistence type="predicted"/>
<protein>
    <submittedName>
        <fullName evidence="2">Uncharacterized protein</fullName>
    </submittedName>
</protein>
<feature type="region of interest" description="Disordered" evidence="1">
    <location>
        <begin position="1"/>
        <end position="96"/>
    </location>
</feature>
<evidence type="ECO:0000256" key="1">
    <source>
        <dbReference type="SAM" id="MobiDB-lite"/>
    </source>
</evidence>
<evidence type="ECO:0000313" key="2">
    <source>
        <dbReference type="EMBL" id="CAI9179926.1"/>
    </source>
</evidence>
<evidence type="ECO:0000313" key="3">
    <source>
        <dbReference type="Proteomes" id="UP001176941"/>
    </source>
</evidence>
<name>A0ABN9A6B2_RANTA</name>